<feature type="non-terminal residue" evidence="1">
    <location>
        <position position="1"/>
    </location>
</feature>
<dbReference type="EMBL" id="MU003571">
    <property type="protein sequence ID" value="KAF2462630.1"/>
    <property type="molecule type" value="Genomic_DNA"/>
</dbReference>
<proteinExistence type="predicted"/>
<gene>
    <name evidence="1" type="ORF">BDR25DRAFT_386959</name>
</gene>
<keyword evidence="2" id="KW-1185">Reference proteome</keyword>
<evidence type="ECO:0000313" key="2">
    <source>
        <dbReference type="Proteomes" id="UP000799755"/>
    </source>
</evidence>
<name>A0ACB6Q733_9PLEO</name>
<dbReference type="Proteomes" id="UP000799755">
    <property type="component" value="Unassembled WGS sequence"/>
</dbReference>
<reference evidence="1" key="1">
    <citation type="journal article" date="2020" name="Stud. Mycol.">
        <title>101 Dothideomycetes genomes: a test case for predicting lifestyles and emergence of pathogens.</title>
        <authorList>
            <person name="Haridas S."/>
            <person name="Albert R."/>
            <person name="Binder M."/>
            <person name="Bloem J."/>
            <person name="Labutti K."/>
            <person name="Salamov A."/>
            <person name="Andreopoulos B."/>
            <person name="Baker S."/>
            <person name="Barry K."/>
            <person name="Bills G."/>
            <person name="Bluhm B."/>
            <person name="Cannon C."/>
            <person name="Castanera R."/>
            <person name="Culley D."/>
            <person name="Daum C."/>
            <person name="Ezra D."/>
            <person name="Gonzalez J."/>
            <person name="Henrissat B."/>
            <person name="Kuo A."/>
            <person name="Liang C."/>
            <person name="Lipzen A."/>
            <person name="Lutzoni F."/>
            <person name="Magnuson J."/>
            <person name="Mondo S."/>
            <person name="Nolan M."/>
            <person name="Ohm R."/>
            <person name="Pangilinan J."/>
            <person name="Park H.-J."/>
            <person name="Ramirez L."/>
            <person name="Alfaro M."/>
            <person name="Sun H."/>
            <person name="Tritt A."/>
            <person name="Yoshinaga Y."/>
            <person name="Zwiers L.-H."/>
            <person name="Turgeon B."/>
            <person name="Goodwin S."/>
            <person name="Spatafora J."/>
            <person name="Crous P."/>
            <person name="Grigoriev I."/>
        </authorList>
    </citation>
    <scope>NUCLEOTIDE SEQUENCE</scope>
    <source>
        <strain evidence="1">ATCC 200398</strain>
    </source>
</reference>
<organism evidence="1 2">
    <name type="scientific">Lindgomyces ingoldianus</name>
    <dbReference type="NCBI Taxonomy" id="673940"/>
    <lineage>
        <taxon>Eukaryota</taxon>
        <taxon>Fungi</taxon>
        <taxon>Dikarya</taxon>
        <taxon>Ascomycota</taxon>
        <taxon>Pezizomycotina</taxon>
        <taxon>Dothideomycetes</taxon>
        <taxon>Pleosporomycetidae</taxon>
        <taxon>Pleosporales</taxon>
        <taxon>Lindgomycetaceae</taxon>
        <taxon>Lindgomyces</taxon>
    </lineage>
</organism>
<accession>A0ACB6Q733</accession>
<protein>
    <submittedName>
        <fullName evidence="1">Uncharacterized protein</fullName>
    </submittedName>
</protein>
<evidence type="ECO:0000313" key="1">
    <source>
        <dbReference type="EMBL" id="KAF2462630.1"/>
    </source>
</evidence>
<comment type="caution">
    <text evidence="1">The sequence shown here is derived from an EMBL/GenBank/DDBJ whole genome shotgun (WGS) entry which is preliminary data.</text>
</comment>
<sequence>AGSASLTSTTRDVHLCASNVVYDSRKGITHRIIFDTSTTKIYGYPSRGGVIMLECSPPPDFNFLVLGRVYPLVNKIHFVRGCYCWVRGSGIRWHGTGYRTVKIVQLDDSDEPEPTKRERH</sequence>